<sequence length="218" mass="23731">MKLTFLYLNLIIFATVHAHLYTVPAVIHDTAGDNLHRGIPYYILPLLHGSGGGLILSGNTTDSCPMINTITQEPFEINAGIPFTFNPIVLDETLIRTSYPTSIESTVVNPCGGSNIWKVSTAKSDINEGVAGFQIVTTGGEMNTPESCFQIVEVEMMPELRSYQIQHCPFKCGLSRSDVNCYNVGVRLDAGGKRCIGLSNAIFPVVFVVSVVTPKFMK</sequence>
<gene>
    <name evidence="1" type="ORF">L6452_14164</name>
</gene>
<reference evidence="2" key="1">
    <citation type="journal article" date="2022" name="Mol. Ecol. Resour.">
        <title>The genomes of chicory, endive, great burdock and yacon provide insights into Asteraceae palaeo-polyploidization history and plant inulin production.</title>
        <authorList>
            <person name="Fan W."/>
            <person name="Wang S."/>
            <person name="Wang H."/>
            <person name="Wang A."/>
            <person name="Jiang F."/>
            <person name="Liu H."/>
            <person name="Zhao H."/>
            <person name="Xu D."/>
            <person name="Zhang Y."/>
        </authorList>
    </citation>
    <scope>NUCLEOTIDE SEQUENCE [LARGE SCALE GENOMIC DNA]</scope>
    <source>
        <strain evidence="2">cv. Niubang</strain>
    </source>
</reference>
<name>A0ACB9CKA8_ARCLA</name>
<dbReference type="EMBL" id="CM042050">
    <property type="protein sequence ID" value="KAI3734689.1"/>
    <property type="molecule type" value="Genomic_DNA"/>
</dbReference>
<organism evidence="1 2">
    <name type="scientific">Arctium lappa</name>
    <name type="common">Greater burdock</name>
    <name type="synonym">Lappa major</name>
    <dbReference type="NCBI Taxonomy" id="4217"/>
    <lineage>
        <taxon>Eukaryota</taxon>
        <taxon>Viridiplantae</taxon>
        <taxon>Streptophyta</taxon>
        <taxon>Embryophyta</taxon>
        <taxon>Tracheophyta</taxon>
        <taxon>Spermatophyta</taxon>
        <taxon>Magnoliopsida</taxon>
        <taxon>eudicotyledons</taxon>
        <taxon>Gunneridae</taxon>
        <taxon>Pentapetalae</taxon>
        <taxon>asterids</taxon>
        <taxon>campanulids</taxon>
        <taxon>Asterales</taxon>
        <taxon>Asteraceae</taxon>
        <taxon>Carduoideae</taxon>
        <taxon>Cardueae</taxon>
        <taxon>Arctiinae</taxon>
        <taxon>Arctium</taxon>
    </lineage>
</organism>
<reference evidence="1 2" key="2">
    <citation type="journal article" date="2022" name="Mol. Ecol. Resour.">
        <title>The genomes of chicory, endive, great burdock and yacon provide insights into Asteraceae paleo-polyploidization history and plant inulin production.</title>
        <authorList>
            <person name="Fan W."/>
            <person name="Wang S."/>
            <person name="Wang H."/>
            <person name="Wang A."/>
            <person name="Jiang F."/>
            <person name="Liu H."/>
            <person name="Zhao H."/>
            <person name="Xu D."/>
            <person name="Zhang Y."/>
        </authorList>
    </citation>
    <scope>NUCLEOTIDE SEQUENCE [LARGE SCALE GENOMIC DNA]</scope>
    <source>
        <strain evidence="2">cv. Niubang</strain>
    </source>
</reference>
<keyword evidence="2" id="KW-1185">Reference proteome</keyword>
<evidence type="ECO:0000313" key="1">
    <source>
        <dbReference type="EMBL" id="KAI3734689.1"/>
    </source>
</evidence>
<accession>A0ACB9CKA8</accession>
<protein>
    <submittedName>
        <fullName evidence="1">Uncharacterized protein</fullName>
    </submittedName>
</protein>
<proteinExistence type="predicted"/>
<evidence type="ECO:0000313" key="2">
    <source>
        <dbReference type="Proteomes" id="UP001055879"/>
    </source>
</evidence>
<dbReference type="Proteomes" id="UP001055879">
    <property type="component" value="Linkage Group LG04"/>
</dbReference>
<comment type="caution">
    <text evidence="1">The sequence shown here is derived from an EMBL/GenBank/DDBJ whole genome shotgun (WGS) entry which is preliminary data.</text>
</comment>